<proteinExistence type="predicted"/>
<reference evidence="16" key="2">
    <citation type="submission" date="2025-08" db="UniProtKB">
        <authorList>
            <consortium name="Ensembl"/>
        </authorList>
    </citation>
    <scope>IDENTIFICATION</scope>
</reference>
<feature type="domain" description="Cadherin" evidence="15">
    <location>
        <begin position="352"/>
        <end position="457"/>
    </location>
</feature>
<comment type="function">
    <text evidence="1">Potential calcium-dependent cell-adhesion protein. May be involved in the establishment and maintenance of specific neuronal connections in the brain.</text>
</comment>
<dbReference type="InterPro" id="IPR015919">
    <property type="entry name" value="Cadherin-like_sf"/>
</dbReference>
<feature type="domain" description="Cadherin" evidence="15">
    <location>
        <begin position="582"/>
        <end position="681"/>
    </location>
</feature>
<dbReference type="SMART" id="SM00112">
    <property type="entry name" value="CA"/>
    <property type="match status" value="6"/>
</dbReference>
<dbReference type="Pfam" id="PF16492">
    <property type="entry name" value="Cadherin_C_2"/>
    <property type="match status" value="1"/>
</dbReference>
<dbReference type="CDD" id="cd11304">
    <property type="entry name" value="Cadherin_repeat"/>
    <property type="match status" value="6"/>
</dbReference>
<evidence type="ECO:0000256" key="4">
    <source>
        <dbReference type="ARBA" id="ARBA00022692"/>
    </source>
</evidence>
<dbReference type="InterPro" id="IPR013164">
    <property type="entry name" value="Cadherin_N"/>
</dbReference>
<evidence type="ECO:0000256" key="3">
    <source>
        <dbReference type="ARBA" id="ARBA00022475"/>
    </source>
</evidence>
<reference evidence="16" key="3">
    <citation type="submission" date="2025-09" db="UniProtKB">
        <authorList>
            <consortium name="Ensembl"/>
        </authorList>
    </citation>
    <scope>IDENTIFICATION</scope>
</reference>
<dbReference type="GO" id="GO:0007156">
    <property type="term" value="P:homophilic cell adhesion via plasma membrane adhesion molecules"/>
    <property type="evidence" value="ECO:0007669"/>
    <property type="project" value="InterPro"/>
</dbReference>
<dbReference type="Proteomes" id="UP000472276">
    <property type="component" value="Unassembled WGS sequence"/>
</dbReference>
<dbReference type="InterPro" id="IPR002126">
    <property type="entry name" value="Cadherin-like_dom"/>
</dbReference>
<evidence type="ECO:0000256" key="1">
    <source>
        <dbReference type="ARBA" id="ARBA00003436"/>
    </source>
</evidence>
<evidence type="ECO:0000313" key="16">
    <source>
        <dbReference type="Ensembl" id="ENSOABP00000059837.1"/>
    </source>
</evidence>
<dbReference type="FunFam" id="2.60.40.60:FF:000129">
    <property type="entry name" value="protocadherin alpha-C2 isoform X1"/>
    <property type="match status" value="1"/>
</dbReference>
<comment type="subcellular location">
    <subcellularLocation>
        <location evidence="2">Cell membrane</location>
        <topology evidence="2">Single-pass type I membrane protein</topology>
    </subcellularLocation>
</comment>
<feature type="signal peptide" evidence="14">
    <location>
        <begin position="1"/>
        <end position="31"/>
    </location>
</feature>
<keyword evidence="10 13" id="KW-0472">Membrane</keyword>
<dbReference type="SUPFAM" id="SSF49313">
    <property type="entry name" value="Cadherin-like"/>
    <property type="match status" value="6"/>
</dbReference>
<gene>
    <name evidence="16" type="primary">LOC120443523</name>
</gene>
<keyword evidence="9 13" id="KW-1133">Transmembrane helix</keyword>
<feature type="domain" description="Cadherin" evidence="15">
    <location>
        <begin position="244"/>
        <end position="351"/>
    </location>
</feature>
<dbReference type="GO" id="GO:0005886">
    <property type="term" value="C:plasma membrane"/>
    <property type="evidence" value="ECO:0007669"/>
    <property type="project" value="UniProtKB-SubCell"/>
</dbReference>
<keyword evidence="6" id="KW-0677">Repeat</keyword>
<accession>A0AAZ1WWM2</accession>
<dbReference type="PANTHER" id="PTHR24028">
    <property type="entry name" value="CADHERIN-87A"/>
    <property type="match status" value="1"/>
</dbReference>
<dbReference type="FunFam" id="2.60.40.60:FF:000002">
    <property type="entry name" value="Protocadherin alpha 2"/>
    <property type="match status" value="1"/>
</dbReference>
<dbReference type="AlphaFoldDB" id="A0AAZ1WWM2"/>
<evidence type="ECO:0000259" key="15">
    <source>
        <dbReference type="PROSITE" id="PS50268"/>
    </source>
</evidence>
<dbReference type="FunFam" id="2.60.40.60:FF:000007">
    <property type="entry name" value="Protocadherin alpha 2"/>
    <property type="match status" value="1"/>
</dbReference>
<keyword evidence="8" id="KW-0130">Cell adhesion</keyword>
<dbReference type="Gene3D" id="2.60.40.60">
    <property type="entry name" value="Cadherins"/>
    <property type="match status" value="6"/>
</dbReference>
<dbReference type="PRINTS" id="PR00205">
    <property type="entry name" value="CADHERIN"/>
</dbReference>
<evidence type="ECO:0000256" key="14">
    <source>
        <dbReference type="SAM" id="SignalP"/>
    </source>
</evidence>
<evidence type="ECO:0000256" key="7">
    <source>
        <dbReference type="ARBA" id="ARBA00022837"/>
    </source>
</evidence>
<keyword evidence="3" id="KW-1003">Cell membrane</keyword>
<dbReference type="GO" id="GO:0009653">
    <property type="term" value="P:anatomical structure morphogenesis"/>
    <property type="evidence" value="ECO:0007669"/>
    <property type="project" value="UniProtKB-ARBA"/>
</dbReference>
<organism evidence="16 17">
    <name type="scientific">Oreochromis aureus</name>
    <name type="common">Israeli tilapia</name>
    <name type="synonym">Chromis aureus</name>
    <dbReference type="NCBI Taxonomy" id="47969"/>
    <lineage>
        <taxon>Eukaryota</taxon>
        <taxon>Metazoa</taxon>
        <taxon>Chordata</taxon>
        <taxon>Craniata</taxon>
        <taxon>Vertebrata</taxon>
        <taxon>Euteleostomi</taxon>
        <taxon>Actinopterygii</taxon>
        <taxon>Neopterygii</taxon>
        <taxon>Teleostei</taxon>
        <taxon>Neoteleostei</taxon>
        <taxon>Acanthomorphata</taxon>
        <taxon>Ovalentaria</taxon>
        <taxon>Cichlomorphae</taxon>
        <taxon>Cichliformes</taxon>
        <taxon>Cichlidae</taxon>
        <taxon>African cichlids</taxon>
        <taxon>Pseudocrenilabrinae</taxon>
        <taxon>Oreochromini</taxon>
        <taxon>Oreochromis</taxon>
    </lineage>
</organism>
<dbReference type="Ensembl" id="ENSOABT00000082838.1">
    <property type="protein sequence ID" value="ENSOABP00000059837.1"/>
    <property type="gene ID" value="ENSOABG00000033181.1"/>
</dbReference>
<keyword evidence="5 14" id="KW-0732">Signal</keyword>
<name>A0AAZ1WWM2_OREAU</name>
<feature type="chain" id="PRO_5044204126" description="Cadherin domain-containing protein" evidence="14">
    <location>
        <begin position="32"/>
        <end position="811"/>
    </location>
</feature>
<feature type="domain" description="Cadherin" evidence="15">
    <location>
        <begin position="29"/>
        <end position="135"/>
    </location>
</feature>
<feature type="domain" description="Cadherin" evidence="15">
    <location>
        <begin position="458"/>
        <end position="567"/>
    </location>
</feature>
<keyword evidence="11" id="KW-0325">Glycoprotein</keyword>
<feature type="domain" description="Cadherin" evidence="15">
    <location>
        <begin position="136"/>
        <end position="243"/>
    </location>
</feature>
<dbReference type="InterPro" id="IPR020894">
    <property type="entry name" value="Cadherin_CS"/>
</dbReference>
<evidence type="ECO:0000256" key="8">
    <source>
        <dbReference type="ARBA" id="ARBA00022889"/>
    </source>
</evidence>
<evidence type="ECO:0000256" key="5">
    <source>
        <dbReference type="ARBA" id="ARBA00022729"/>
    </source>
</evidence>
<evidence type="ECO:0000256" key="10">
    <source>
        <dbReference type="ARBA" id="ARBA00023136"/>
    </source>
</evidence>
<reference evidence="17" key="1">
    <citation type="submission" date="2020-03" db="EMBL/GenBank/DDBJ databases">
        <title>Evolution of repeat sequences and sex chromosomes of tilapia species revealed by chromosome-level genomes.</title>
        <authorList>
            <person name="Xu L."/>
            <person name="Tao W."/>
            <person name="Wang D."/>
            <person name="Zhou Q."/>
        </authorList>
    </citation>
    <scope>NUCLEOTIDE SEQUENCE [LARGE SCALE GENOMIC DNA]</scope>
    <source>
        <strain evidence="17">Israel</strain>
    </source>
</reference>
<sequence length="811" mass="90014">MEAGGQRRGTQCWWVAISFSLMLSCVERASAQIKYSIPEEVKVGSVVGNVAKDLGLDISSLEERRFRIVSGAEDAQFEVNSNNGVLYVQGNIDREELCERIHPCIKNIKLVAENPMEIHYVGVEIVDVNDNSPSFTDEEKIVEIPESTLQGKRFQLPAARDPDVVTNTVRMYKLNHNDHFSLQIREMGEDKVPFLVLQKSLDREKENAHKLILTAIDGGNPPRTGTLNVTVIVLDSNDNHPTFNQELYSVTIPENVDRDTSVTTVKATDLDEGVNGKIEYFFGGELNTKLYDTFSLDKDTGEIRVKGGIDFENMEVYKLDVHATDKGQPPMSTNCRVIIKVLDVNDNKPEIEVTSLSKVVSEDSKPGTVVALISITDQDAGLNGKVICSLSDNVPFDLKPSFQENMYSLVIKHKLDRESVSHYDVTITATDCGVPPLSTFRTLSIDVSDVNDNAPQFAQNPVELYLVENNEPGKPIFSVSASDKDLNENAALTYRIIRDESSQQKNAVFLNINSDNGQIIALNSFDFETLKTFQFQVAASDSGIPSLSNNVTVNVFILDQNDNAPVILYPLNSNGSAQGVEEIPRNVNAGHLVTKVRAYDADIGYNGWLLFSLQEVTDHSLFALDRYTGQIRTLRSFTETDEAEHKLLILVKDNGNVSLSATATVIVKLVEPKEAFAASDVKSAAKDDEDSNVIFYLMITLGAVSVLFLVSIIVLIAMQCSKSTDYTSKYLPETNYDGTLCHSIQYRSGEKRYMLVGPRMSIGSTIVPGSHANTLVLPDRRRHVGDPHEKPVELHVTRYLACYFGERHFFS</sequence>
<evidence type="ECO:0000256" key="12">
    <source>
        <dbReference type="PROSITE-ProRule" id="PRU00043"/>
    </source>
</evidence>
<dbReference type="PROSITE" id="PS50268">
    <property type="entry name" value="CADHERIN_2"/>
    <property type="match status" value="6"/>
</dbReference>
<protein>
    <recommendedName>
        <fullName evidence="15">Cadherin domain-containing protein</fullName>
    </recommendedName>
</protein>
<evidence type="ECO:0000256" key="6">
    <source>
        <dbReference type="ARBA" id="ARBA00022737"/>
    </source>
</evidence>
<dbReference type="FunFam" id="2.60.40.60:FF:000396">
    <property type="entry name" value="Protocadherin gamma subfamily C, 4"/>
    <property type="match status" value="1"/>
</dbReference>
<dbReference type="PANTHER" id="PTHR24028:SF337">
    <property type="entry name" value="PROTOCADHERIN 2 ALPHA A 3 PRECURSOR-RELATED"/>
    <property type="match status" value="1"/>
</dbReference>
<dbReference type="Pfam" id="PF08266">
    <property type="entry name" value="Cadherin_2"/>
    <property type="match status" value="1"/>
</dbReference>
<dbReference type="PROSITE" id="PS51257">
    <property type="entry name" value="PROKAR_LIPOPROTEIN"/>
    <property type="match status" value="1"/>
</dbReference>
<evidence type="ECO:0000256" key="9">
    <source>
        <dbReference type="ARBA" id="ARBA00022989"/>
    </source>
</evidence>
<evidence type="ECO:0000256" key="13">
    <source>
        <dbReference type="SAM" id="Phobius"/>
    </source>
</evidence>
<evidence type="ECO:0000256" key="11">
    <source>
        <dbReference type="ARBA" id="ARBA00023180"/>
    </source>
</evidence>
<dbReference type="InterPro" id="IPR032455">
    <property type="entry name" value="Cadherin_C"/>
</dbReference>
<keyword evidence="4 13" id="KW-0812">Transmembrane</keyword>
<dbReference type="FunFam" id="2.60.40.60:FF:000006">
    <property type="entry name" value="Protocadherin alpha 2"/>
    <property type="match status" value="1"/>
</dbReference>
<feature type="transmembrane region" description="Helical" evidence="13">
    <location>
        <begin position="693"/>
        <end position="718"/>
    </location>
</feature>
<keyword evidence="7 12" id="KW-0106">Calcium</keyword>
<dbReference type="PROSITE" id="PS00232">
    <property type="entry name" value="CADHERIN_1"/>
    <property type="match status" value="5"/>
</dbReference>
<dbReference type="GO" id="GO:0005509">
    <property type="term" value="F:calcium ion binding"/>
    <property type="evidence" value="ECO:0007669"/>
    <property type="project" value="UniProtKB-UniRule"/>
</dbReference>
<dbReference type="InterPro" id="IPR050174">
    <property type="entry name" value="Protocadherin/Cadherin-CA"/>
</dbReference>
<dbReference type="Pfam" id="PF00028">
    <property type="entry name" value="Cadherin"/>
    <property type="match status" value="5"/>
</dbReference>
<keyword evidence="17" id="KW-1185">Reference proteome</keyword>
<evidence type="ECO:0000256" key="2">
    <source>
        <dbReference type="ARBA" id="ARBA00004251"/>
    </source>
</evidence>
<dbReference type="FunFam" id="2.60.40.60:FF:000004">
    <property type="entry name" value="Protocadherin 1 gamma 2"/>
    <property type="match status" value="1"/>
</dbReference>
<evidence type="ECO:0000313" key="17">
    <source>
        <dbReference type="Proteomes" id="UP000472276"/>
    </source>
</evidence>